<dbReference type="PROSITE" id="PS50983">
    <property type="entry name" value="FE_B12_PBP"/>
    <property type="match status" value="1"/>
</dbReference>
<dbReference type="PROSITE" id="PS51257">
    <property type="entry name" value="PROKAR_LIPOPROTEIN"/>
    <property type="match status" value="1"/>
</dbReference>
<name>A0A117I3T7_PAEAM</name>
<gene>
    <name evidence="7" type="ORF">PAHA3_6014</name>
</gene>
<comment type="similarity">
    <text evidence="2">Belongs to the bacterial solute-binding protein 8 family.</text>
</comment>
<proteinExistence type="inferred from homology"/>
<dbReference type="SUPFAM" id="SSF53807">
    <property type="entry name" value="Helical backbone' metal receptor"/>
    <property type="match status" value="1"/>
</dbReference>
<evidence type="ECO:0000256" key="2">
    <source>
        <dbReference type="ARBA" id="ARBA00008814"/>
    </source>
</evidence>
<comment type="subcellular location">
    <subcellularLocation>
        <location evidence="1">Cell envelope</location>
    </subcellularLocation>
</comment>
<reference evidence="8" key="2">
    <citation type="submission" date="2016-01" db="EMBL/GenBank/DDBJ databases">
        <title>Draft Genome Sequence of Paenibacillus amylolyticus Heshi-A3 that Was Isolated from Fermented Rice Bran with Aging Salted Mackerel, Which Was Named Heshiko as Traditional Fermented Seafood in Japan.</title>
        <authorList>
            <person name="Akuzawa S."/>
            <person name="Nakagawa J."/>
            <person name="Kanekatsu T."/>
            <person name="Kubota E."/>
            <person name="Ohtake R."/>
            <person name="Suzuki T."/>
            <person name="Kanesaki Y."/>
        </authorList>
    </citation>
    <scope>NUCLEOTIDE SEQUENCE [LARGE SCALE GENOMIC DNA]</scope>
    <source>
        <strain evidence="8">Heshi-A3</strain>
    </source>
</reference>
<evidence type="ECO:0000256" key="3">
    <source>
        <dbReference type="ARBA" id="ARBA00022448"/>
    </source>
</evidence>
<dbReference type="PANTHER" id="PTHR30532">
    <property type="entry name" value="IRON III DICITRATE-BINDING PERIPLASMIC PROTEIN"/>
    <property type="match status" value="1"/>
</dbReference>
<evidence type="ECO:0000313" key="7">
    <source>
        <dbReference type="EMBL" id="GAS85862.1"/>
    </source>
</evidence>
<evidence type="ECO:0000256" key="4">
    <source>
        <dbReference type="ARBA" id="ARBA00022729"/>
    </source>
</evidence>
<dbReference type="Pfam" id="PF01497">
    <property type="entry name" value="Peripla_BP_2"/>
    <property type="match status" value="1"/>
</dbReference>
<dbReference type="AlphaFoldDB" id="A0A117I3T7"/>
<feature type="domain" description="Fe/B12 periplasmic-binding" evidence="6">
    <location>
        <begin position="83"/>
        <end position="345"/>
    </location>
</feature>
<dbReference type="InterPro" id="IPR051313">
    <property type="entry name" value="Bact_iron-sidero_bind"/>
</dbReference>
<comment type="caution">
    <text evidence="7">The sequence shown here is derived from an EMBL/GenBank/DDBJ whole genome shotgun (WGS) entry which is preliminary data.</text>
</comment>
<feature type="region of interest" description="Disordered" evidence="5">
    <location>
        <begin position="30"/>
        <end position="67"/>
    </location>
</feature>
<keyword evidence="3" id="KW-0813">Transport</keyword>
<dbReference type="RefSeq" id="WP_062838144.1">
    <property type="nucleotide sequence ID" value="NZ_BCNV01000014.1"/>
</dbReference>
<dbReference type="Proteomes" id="UP000069697">
    <property type="component" value="Unassembled WGS sequence"/>
</dbReference>
<accession>A0A117I3T7</accession>
<evidence type="ECO:0000256" key="1">
    <source>
        <dbReference type="ARBA" id="ARBA00004196"/>
    </source>
</evidence>
<feature type="compositionally biased region" description="Low complexity" evidence="5">
    <location>
        <begin position="34"/>
        <end position="55"/>
    </location>
</feature>
<protein>
    <submittedName>
        <fullName evidence="7">ABC transporter</fullName>
    </submittedName>
</protein>
<dbReference type="EMBL" id="BCNV01000014">
    <property type="protein sequence ID" value="GAS85862.1"/>
    <property type="molecule type" value="Genomic_DNA"/>
</dbReference>
<evidence type="ECO:0000259" key="6">
    <source>
        <dbReference type="PROSITE" id="PS50983"/>
    </source>
</evidence>
<reference evidence="7 8" key="1">
    <citation type="journal article" date="2016" name="Genome Announc.">
        <title>Draft Genome Sequence of Paenibacillus amylolyticus Heshi-A3, Isolated from Fermented Rice Bran in a Japanese Fermented Seafood Dish.</title>
        <authorList>
            <person name="Akuzawa S."/>
            <person name="Nagaoka J."/>
            <person name="Kanekatsu M."/>
            <person name="Kubota E."/>
            <person name="Ohtake R."/>
            <person name="Suzuki T."/>
            <person name="Kanesaki Y."/>
        </authorList>
    </citation>
    <scope>NUCLEOTIDE SEQUENCE [LARGE SCALE GENOMIC DNA]</scope>
    <source>
        <strain evidence="7 8">Heshi-A3</strain>
    </source>
</reference>
<dbReference type="InterPro" id="IPR002491">
    <property type="entry name" value="ABC_transptr_periplasmic_BD"/>
</dbReference>
<organism evidence="7 8">
    <name type="scientific">Paenibacillus amylolyticus</name>
    <dbReference type="NCBI Taxonomy" id="1451"/>
    <lineage>
        <taxon>Bacteria</taxon>
        <taxon>Bacillati</taxon>
        <taxon>Bacillota</taxon>
        <taxon>Bacilli</taxon>
        <taxon>Bacillales</taxon>
        <taxon>Paenibacillaceae</taxon>
        <taxon>Paenibacillus</taxon>
    </lineage>
</organism>
<dbReference type="PANTHER" id="PTHR30532:SF1">
    <property type="entry name" value="IRON(3+)-HYDROXAMATE-BINDING PROTEIN FHUD"/>
    <property type="match status" value="1"/>
</dbReference>
<keyword evidence="4" id="KW-0732">Signal</keyword>
<dbReference type="GO" id="GO:1901678">
    <property type="term" value="P:iron coordination entity transport"/>
    <property type="evidence" value="ECO:0007669"/>
    <property type="project" value="UniProtKB-ARBA"/>
</dbReference>
<dbReference type="Gene3D" id="3.40.50.1980">
    <property type="entry name" value="Nitrogenase molybdenum iron protein domain"/>
    <property type="match status" value="2"/>
</dbReference>
<dbReference type="GO" id="GO:0030288">
    <property type="term" value="C:outer membrane-bounded periplasmic space"/>
    <property type="evidence" value="ECO:0007669"/>
    <property type="project" value="TreeGrafter"/>
</dbReference>
<sequence>MHRTRYKGWVTLVAVLSLVLLLAACSSGEKKSEQTTSQTEQSATRTGENSGSSSESADESSDNYPRTVQTARGDMEIKQQPQKIALAHWGLSDDLLVFDLDSVAITLPFTEDQSLLKSDLYKPYVENKNTIDIVGENTQVNLEALLAYEPDLIIAGNETNKDILEQLDQIAPTVVLDETKQDVFKEWRKVITDLGQILGQEETAVQYINDFDQKLADGKSELQSIEGTVAFMQVREKQAYLQGADYITEYYDGLGLTPPSTEAGELTLEGIAKLDPDYLFLGYFNMEDPSLSAVTDEWEKSAVWKGLKAVKNGHVYKINGQVAFGFGPVSKSYGVEQITNSLKAQ</sequence>
<evidence type="ECO:0000313" key="8">
    <source>
        <dbReference type="Proteomes" id="UP000069697"/>
    </source>
</evidence>
<evidence type="ECO:0000256" key="5">
    <source>
        <dbReference type="SAM" id="MobiDB-lite"/>
    </source>
</evidence>